<dbReference type="EC" id="3.5.1.128" evidence="4"/>
<dbReference type="RefSeq" id="WP_211950158.1">
    <property type="nucleotide sequence ID" value="NZ_CAJPUY010000024.1"/>
</dbReference>
<dbReference type="Gene3D" id="3.60.110.10">
    <property type="entry name" value="Carbon-nitrogen hydrolase"/>
    <property type="match status" value="1"/>
</dbReference>
<dbReference type="InterPro" id="IPR036526">
    <property type="entry name" value="C-N_Hydrolase_sf"/>
</dbReference>
<dbReference type="InterPro" id="IPR001110">
    <property type="entry name" value="UPF0012_CS"/>
</dbReference>
<evidence type="ECO:0000313" key="4">
    <source>
        <dbReference type="EMBL" id="CAG2155186.1"/>
    </source>
</evidence>
<dbReference type="EMBL" id="CAJPUY010000024">
    <property type="protein sequence ID" value="CAG2155186.1"/>
    <property type="molecule type" value="Genomic_DNA"/>
</dbReference>
<dbReference type="Pfam" id="PF00795">
    <property type="entry name" value="CN_hydrolase"/>
    <property type="match status" value="1"/>
</dbReference>
<dbReference type="PROSITE" id="PS50263">
    <property type="entry name" value="CN_HYDROLASE"/>
    <property type="match status" value="1"/>
</dbReference>
<evidence type="ECO:0000259" key="3">
    <source>
        <dbReference type="PROSITE" id="PS50263"/>
    </source>
</evidence>
<keyword evidence="2 4" id="KW-0378">Hydrolase</keyword>
<dbReference type="CDD" id="cd07572">
    <property type="entry name" value="nit"/>
    <property type="match status" value="1"/>
</dbReference>
<dbReference type="PANTHER" id="PTHR23088:SF27">
    <property type="entry name" value="DEAMINATED GLUTATHIONE AMIDASE"/>
    <property type="match status" value="1"/>
</dbReference>
<organism evidence="4 5">
    <name type="scientific">Cupriavidus yeoncheonensis</name>
    <dbReference type="NCBI Taxonomy" id="1462994"/>
    <lineage>
        <taxon>Bacteria</taxon>
        <taxon>Pseudomonadati</taxon>
        <taxon>Pseudomonadota</taxon>
        <taxon>Betaproteobacteria</taxon>
        <taxon>Burkholderiales</taxon>
        <taxon>Burkholderiaceae</taxon>
        <taxon>Cupriavidus</taxon>
    </lineage>
</organism>
<dbReference type="AlphaFoldDB" id="A0A916J096"/>
<sequence>MKISVIQLNAGNSKPKNIEKALGLIERAVQADSPDFVVLPEMVACISASPKEMRDSAEALPDGEAYRAFSDAARRHNIILHIGSMMERDGDEVFNCSLMFGRDGNLLAKYRKIHRFDVVFADGTELKESKLVGRGDEIVCVEVEGVRIGFSICYDMRFPELYRALVERDADIIVAPSAFTFETGAAHWEVLLRARAIETQTYFVAPGQVGTFGEGKYKNFGHSMIIDPWGQIVAQVSNTEGHASAGFDRDYLTQIRARMPLRQHRVL</sequence>
<proteinExistence type="inferred from homology"/>
<comment type="caution">
    <text evidence="4">The sequence shown here is derived from an EMBL/GenBank/DDBJ whole genome shotgun (WGS) entry which is preliminary data.</text>
</comment>
<dbReference type="InterPro" id="IPR003010">
    <property type="entry name" value="C-N_Hydrolase"/>
</dbReference>
<keyword evidence="5" id="KW-1185">Reference proteome</keyword>
<reference evidence="4" key="1">
    <citation type="submission" date="2021-03" db="EMBL/GenBank/DDBJ databases">
        <authorList>
            <person name="Peeters C."/>
        </authorList>
    </citation>
    <scope>NUCLEOTIDE SEQUENCE</scope>
    <source>
        <strain evidence="4">LMG 31506</strain>
    </source>
</reference>
<dbReference type="SUPFAM" id="SSF56317">
    <property type="entry name" value="Carbon-nitrogen hydrolase"/>
    <property type="match status" value="1"/>
</dbReference>
<evidence type="ECO:0000313" key="5">
    <source>
        <dbReference type="Proteomes" id="UP000672934"/>
    </source>
</evidence>
<dbReference type="InterPro" id="IPR045254">
    <property type="entry name" value="Nit1/2_C-N_Hydrolase"/>
</dbReference>
<comment type="similarity">
    <text evidence="1">Belongs to the carbon-nitrogen hydrolase superfamily. NIT1/NIT2 family.</text>
</comment>
<protein>
    <submittedName>
        <fullName evidence="4">Deaminated glutathione amidase</fullName>
        <ecNumber evidence="4">3.5.1.128</ecNumber>
    </submittedName>
</protein>
<evidence type="ECO:0000256" key="2">
    <source>
        <dbReference type="ARBA" id="ARBA00022801"/>
    </source>
</evidence>
<dbReference type="GO" id="GO:0110050">
    <property type="term" value="F:deaminated glutathione amidase activity"/>
    <property type="evidence" value="ECO:0007669"/>
    <property type="project" value="UniProtKB-EC"/>
</dbReference>
<gene>
    <name evidence="4" type="primary">nit1_2</name>
    <name evidence="4" type="ORF">LMG31506_05312</name>
</gene>
<feature type="domain" description="CN hydrolase" evidence="3">
    <location>
        <begin position="1"/>
        <end position="249"/>
    </location>
</feature>
<dbReference type="PROSITE" id="PS01227">
    <property type="entry name" value="UPF0012"/>
    <property type="match status" value="1"/>
</dbReference>
<name>A0A916J096_9BURK</name>
<evidence type="ECO:0000256" key="1">
    <source>
        <dbReference type="ARBA" id="ARBA00010613"/>
    </source>
</evidence>
<dbReference type="Proteomes" id="UP000672934">
    <property type="component" value="Unassembled WGS sequence"/>
</dbReference>
<dbReference type="PANTHER" id="PTHR23088">
    <property type="entry name" value="NITRILASE-RELATED"/>
    <property type="match status" value="1"/>
</dbReference>
<accession>A0A916J096</accession>